<dbReference type="EMBL" id="CP101185">
    <property type="protein sequence ID" value="UYV96063.1"/>
    <property type="molecule type" value="Genomic_DNA"/>
</dbReference>
<protein>
    <submittedName>
        <fullName evidence="1">Uncharacterized protein</fullName>
    </submittedName>
</protein>
<dbReference type="AlphaFoldDB" id="A0AAX3EDK0"/>
<keyword evidence="2" id="KW-1185">Reference proteome</keyword>
<sequence>MQIVADATVKATDHDQALHTGLTDVVASVITDHPGPDVEAMVDDVVTAVIRKLRLHASQVFVADHGDARPVERFRTISGRMDVDEP</sequence>
<reference evidence="1" key="1">
    <citation type="submission" date="2022-07" db="EMBL/GenBank/DDBJ databases">
        <authorList>
            <person name="Wu T."/>
        </authorList>
    </citation>
    <scope>NUCLEOTIDE SEQUENCE</scope>
    <source>
        <strain evidence="1">SD-1</strain>
    </source>
</reference>
<proteinExistence type="predicted"/>
<organism evidence="1 2">
    <name type="scientific">Paenarthrobacter ureafaciens</name>
    <dbReference type="NCBI Taxonomy" id="37931"/>
    <lineage>
        <taxon>Bacteria</taxon>
        <taxon>Bacillati</taxon>
        <taxon>Actinomycetota</taxon>
        <taxon>Actinomycetes</taxon>
        <taxon>Micrococcales</taxon>
        <taxon>Micrococcaceae</taxon>
        <taxon>Paenarthrobacter</taxon>
    </lineage>
</organism>
<evidence type="ECO:0000313" key="2">
    <source>
        <dbReference type="Proteomes" id="UP001163293"/>
    </source>
</evidence>
<dbReference type="Proteomes" id="UP001163293">
    <property type="component" value="Chromosome"/>
</dbReference>
<name>A0AAX3EDK0_PAEUR</name>
<gene>
    <name evidence="1" type="ORF">NL394_13335</name>
</gene>
<evidence type="ECO:0000313" key="1">
    <source>
        <dbReference type="EMBL" id="UYV96063.1"/>
    </source>
</evidence>
<accession>A0AAX3EDK0</accession>
<dbReference type="RefSeq" id="WP_069695071.1">
    <property type="nucleotide sequence ID" value="NZ_CP043010.1"/>
</dbReference>